<dbReference type="RefSeq" id="XP_056039200.1">
    <property type="nucleotide sequence ID" value="XM_056183335.1"/>
</dbReference>
<feature type="domain" description="SET" evidence="14">
    <location>
        <begin position="111"/>
        <end position="224"/>
    </location>
</feature>
<comment type="catalytic activity">
    <reaction evidence="13">
        <text>L-lysyl(20)-[histone H4] + 3 S-adenosyl-L-methionine = N(6),N(6),N(6)-trimethyl-L-lysyl(20)-[histone H4] + 3 S-adenosyl-L-homocysteine + 3 H(+)</text>
        <dbReference type="Rhea" id="RHEA:64456"/>
        <dbReference type="Rhea" id="RHEA-COMP:15554"/>
        <dbReference type="Rhea" id="RHEA-COMP:15998"/>
        <dbReference type="ChEBI" id="CHEBI:15378"/>
        <dbReference type="ChEBI" id="CHEBI:29969"/>
        <dbReference type="ChEBI" id="CHEBI:57856"/>
        <dbReference type="ChEBI" id="CHEBI:59789"/>
        <dbReference type="ChEBI" id="CHEBI:61961"/>
        <dbReference type="EC" id="2.1.1.372"/>
    </reaction>
</comment>
<evidence type="ECO:0000256" key="9">
    <source>
        <dbReference type="ARBA" id="ARBA00022853"/>
    </source>
</evidence>
<dbReference type="GO" id="GO:0032259">
    <property type="term" value="P:methylation"/>
    <property type="evidence" value="ECO:0007669"/>
    <property type="project" value="UniProtKB-KW"/>
</dbReference>
<evidence type="ECO:0000256" key="3">
    <source>
        <dbReference type="ARBA" id="ARBA00014232"/>
    </source>
</evidence>
<dbReference type="InterPro" id="IPR001214">
    <property type="entry name" value="SET_dom"/>
</dbReference>
<dbReference type="PANTHER" id="PTHR12977">
    <property type="entry name" value="SUPPRESSOR OF VARIEGATION 4-20-RELATED"/>
    <property type="match status" value="1"/>
</dbReference>
<evidence type="ECO:0000256" key="2">
    <source>
        <dbReference type="ARBA" id="ARBA00004286"/>
    </source>
</evidence>
<dbReference type="AlphaFoldDB" id="A0AAF0AXP4"/>
<keyword evidence="10" id="KW-0539">Nucleus</keyword>
<gene>
    <name evidence="15" type="primary">set9</name>
    <name evidence="15" type="ORF">SOMG_04552</name>
</gene>
<dbReference type="CDD" id="cd10524">
    <property type="entry name" value="SET_Suv4-20-like"/>
    <property type="match status" value="1"/>
</dbReference>
<evidence type="ECO:0000256" key="4">
    <source>
        <dbReference type="ARBA" id="ARBA00015413"/>
    </source>
</evidence>
<dbReference type="PROSITE" id="PS50280">
    <property type="entry name" value="SET"/>
    <property type="match status" value="1"/>
</dbReference>
<keyword evidence="6 15" id="KW-0489">Methyltransferase</keyword>
<keyword evidence="16" id="KW-1185">Reference proteome</keyword>
<dbReference type="KEGG" id="som:SOMG_04552"/>
<dbReference type="GO" id="GO:0005634">
    <property type="term" value="C:nucleus"/>
    <property type="evidence" value="ECO:0007669"/>
    <property type="project" value="UniProtKB-SubCell"/>
</dbReference>
<evidence type="ECO:0000256" key="1">
    <source>
        <dbReference type="ARBA" id="ARBA00004123"/>
    </source>
</evidence>
<evidence type="ECO:0000256" key="5">
    <source>
        <dbReference type="ARBA" id="ARBA00022454"/>
    </source>
</evidence>
<dbReference type="Proteomes" id="UP001212411">
    <property type="component" value="Chromosome 3"/>
</dbReference>
<dbReference type="GO" id="GO:0140943">
    <property type="term" value="F:histone H4K20 trimethyltransferase activity"/>
    <property type="evidence" value="ECO:0007669"/>
    <property type="project" value="UniProtKB-EC"/>
</dbReference>
<dbReference type="InterPro" id="IPR041938">
    <property type="entry name" value="Hist-Lys_N-MTase_N"/>
</dbReference>
<dbReference type="InterPro" id="IPR046341">
    <property type="entry name" value="SET_dom_sf"/>
</dbReference>
<dbReference type="EC" id="2.1.1.372" evidence="11"/>
<proteinExistence type="predicted"/>
<dbReference type="PANTHER" id="PTHR12977:SF4">
    <property type="entry name" value="HISTONE-LYSINE N-METHYLTRANSFERASE KMT5B"/>
    <property type="match status" value="1"/>
</dbReference>
<dbReference type="GO" id="GO:0005694">
    <property type="term" value="C:chromosome"/>
    <property type="evidence" value="ECO:0007669"/>
    <property type="project" value="UniProtKB-SubCell"/>
</dbReference>
<evidence type="ECO:0000256" key="11">
    <source>
        <dbReference type="ARBA" id="ARBA00024057"/>
    </source>
</evidence>
<dbReference type="Gene3D" id="1.10.10.1700">
    <property type="entry name" value="Histone-lysine N-methyltransferase"/>
    <property type="match status" value="1"/>
</dbReference>
<keyword evidence="5" id="KW-0158">Chromosome</keyword>
<organism evidence="15 16">
    <name type="scientific">Schizosaccharomyces osmophilus</name>
    <dbReference type="NCBI Taxonomy" id="2545709"/>
    <lineage>
        <taxon>Eukaryota</taxon>
        <taxon>Fungi</taxon>
        <taxon>Dikarya</taxon>
        <taxon>Ascomycota</taxon>
        <taxon>Taphrinomycotina</taxon>
        <taxon>Schizosaccharomycetes</taxon>
        <taxon>Schizosaccharomycetales</taxon>
        <taxon>Schizosaccharomycetaceae</taxon>
        <taxon>Schizosaccharomyces</taxon>
    </lineage>
</organism>
<dbReference type="InterPro" id="IPR039977">
    <property type="entry name" value="Suv4-20/Set9"/>
</dbReference>
<accession>A0AAF0AXP4</accession>
<evidence type="ECO:0000256" key="12">
    <source>
        <dbReference type="ARBA" id="ARBA00030653"/>
    </source>
</evidence>
<comment type="subcellular location">
    <subcellularLocation>
        <location evidence="2">Chromosome</location>
    </subcellularLocation>
    <subcellularLocation>
        <location evidence="1">Nucleus</location>
    </subcellularLocation>
</comment>
<evidence type="ECO:0000256" key="10">
    <source>
        <dbReference type="ARBA" id="ARBA00023242"/>
    </source>
</evidence>
<dbReference type="EMBL" id="CP115613">
    <property type="protein sequence ID" value="WBW74957.1"/>
    <property type="molecule type" value="Genomic_DNA"/>
</dbReference>
<evidence type="ECO:0000313" key="16">
    <source>
        <dbReference type="Proteomes" id="UP001212411"/>
    </source>
</evidence>
<dbReference type="InterPro" id="IPR025783">
    <property type="entry name" value="Set9_fungi"/>
</dbReference>
<name>A0AAF0AXP4_9SCHI</name>
<protein>
    <recommendedName>
        <fullName evidence="4">Histone-lysine N-methyltransferase SET9</fullName>
        <ecNumber evidence="11">2.1.1.372</ecNumber>
    </recommendedName>
    <alternativeName>
        <fullName evidence="3">Histone-lysine N-methyltransferase set9</fullName>
    </alternativeName>
    <alternativeName>
        <fullName evidence="12">SET domain protein 9</fullName>
    </alternativeName>
</protein>
<dbReference type="SMART" id="SM00317">
    <property type="entry name" value="SET"/>
    <property type="match status" value="1"/>
</dbReference>
<evidence type="ECO:0000256" key="7">
    <source>
        <dbReference type="ARBA" id="ARBA00022679"/>
    </source>
</evidence>
<reference evidence="15 16" key="1">
    <citation type="journal article" date="2023" name="G3 (Bethesda)">
        <title>A high-quality reference genome for the fission yeast Schizosaccharomyces osmophilus.</title>
        <authorList>
            <person name="Jia G.S."/>
            <person name="Zhang W.C."/>
            <person name="Liang Y."/>
            <person name="Liu X.H."/>
            <person name="Rhind N."/>
            <person name="Pidoux A."/>
            <person name="Brysch-Herzberg M."/>
            <person name="Du L.L."/>
        </authorList>
    </citation>
    <scope>NUCLEOTIDE SEQUENCE [LARGE SCALE GENOMIC DNA]</scope>
    <source>
        <strain evidence="15 16">CBS 15793</strain>
    </source>
</reference>
<evidence type="ECO:0000256" key="8">
    <source>
        <dbReference type="ARBA" id="ARBA00022691"/>
    </source>
</evidence>
<keyword evidence="7" id="KW-0808">Transferase</keyword>
<evidence type="ECO:0000256" key="6">
    <source>
        <dbReference type="ARBA" id="ARBA00022603"/>
    </source>
</evidence>
<dbReference type="PROSITE" id="PS51567">
    <property type="entry name" value="SAM_MT43_SUVAR420_1"/>
    <property type="match status" value="1"/>
</dbReference>
<dbReference type="SUPFAM" id="SSF82199">
    <property type="entry name" value="SET domain"/>
    <property type="match status" value="1"/>
</dbReference>
<dbReference type="Pfam" id="PF00856">
    <property type="entry name" value="SET"/>
    <property type="match status" value="1"/>
</dbReference>
<evidence type="ECO:0000256" key="13">
    <source>
        <dbReference type="ARBA" id="ARBA00048081"/>
    </source>
</evidence>
<keyword evidence="9" id="KW-0156">Chromatin regulator</keyword>
<sequence length="439" mass="51188">MNNMRNSKTQLENFALFDDICTLLFIDKIHYWSEIHKVRKLVSRSIERIDPQLLLGIVIQNVIEQNDLDGAVEEVSKLRELQPIFQRWSGSSNNAFLRHVRLYLSLYLPSCNFEICSTNRYFTSTKHEACVTAREPIQAGDDILDLSGTIVKLTPKEERTLGAEKDFSILHSSRLGSMCLFLGPARFVNHDCEANCRFNTSGRRIWLKSIKPILPGQEITTFYSSNYFGTDNCECLCSTCEQKGMNGYRKFFNYHLNTLKSSYLESVSAQQSQQREGHPFSISQQDMLFLSHWDTGSDLSNASDSDLDDEFSLYIPRHKKRIWSRERKSMETAFLEETMKSQQQTSFDKFRKELKRRRLNGSIEYSCSDCQGLFNASLSRAQDRRCQKCSRHFHLYELPWPFRSRSEYEEARPVSPTKEIAQKQHTMSLRRKKHISYTI</sequence>
<dbReference type="Gene3D" id="2.170.270.10">
    <property type="entry name" value="SET domain"/>
    <property type="match status" value="1"/>
</dbReference>
<evidence type="ECO:0000259" key="14">
    <source>
        <dbReference type="PROSITE" id="PS50280"/>
    </source>
</evidence>
<evidence type="ECO:0000313" key="15">
    <source>
        <dbReference type="EMBL" id="WBW74957.1"/>
    </source>
</evidence>
<dbReference type="GeneID" id="80878024"/>
<keyword evidence="8" id="KW-0949">S-adenosyl-L-methionine</keyword>